<name>A0A2K8T9S3_9NOSO</name>
<sequence length="45" mass="4907">MKKNSAILNSSSIFSEGRYHLVKIVSLGLLAELPLLLLPVTKLKA</sequence>
<dbReference type="EMBL" id="CP024793">
    <property type="protein sequence ID" value="AUB44409.1"/>
    <property type="molecule type" value="Genomic_DNA"/>
</dbReference>
<dbReference type="Proteomes" id="UP000232003">
    <property type="component" value="Plasmid pNFSY08"/>
</dbReference>
<keyword evidence="1" id="KW-0614">Plasmid</keyword>
<proteinExistence type="predicted"/>
<protein>
    <submittedName>
        <fullName evidence="1">Uncharacterized protein</fullName>
    </submittedName>
</protein>
<accession>A0A2K8T9S3</accession>
<evidence type="ECO:0000313" key="2">
    <source>
        <dbReference type="Proteomes" id="UP000232003"/>
    </source>
</evidence>
<dbReference type="KEGG" id="nfl:COO91_10632"/>
<keyword evidence="2" id="KW-1185">Reference proteome</keyword>
<dbReference type="AlphaFoldDB" id="A0A2K8T9S3"/>
<reference evidence="1 2" key="1">
    <citation type="submission" date="2017-11" db="EMBL/GenBank/DDBJ databases">
        <title>Complete genome of a free-living desiccation-tolerant cyanobacterium and its photosynthetic adaptation to extreme terrestrial habitat.</title>
        <authorList>
            <person name="Shang J."/>
        </authorList>
    </citation>
    <scope>NUCLEOTIDE SEQUENCE [LARGE SCALE GENOMIC DNA]</scope>
    <source>
        <strain evidence="1 2">CCNUN1</strain>
        <plasmid evidence="2">pnfsy08</plasmid>
    </source>
</reference>
<evidence type="ECO:0000313" key="1">
    <source>
        <dbReference type="EMBL" id="AUB44409.1"/>
    </source>
</evidence>
<geneLocation type="plasmid" evidence="2">
    <name>pnfsy08</name>
</geneLocation>
<gene>
    <name evidence="1" type="ORF">COO91_10632</name>
</gene>
<organism evidence="1 2">
    <name type="scientific">Nostoc flagelliforme CCNUN1</name>
    <dbReference type="NCBI Taxonomy" id="2038116"/>
    <lineage>
        <taxon>Bacteria</taxon>
        <taxon>Bacillati</taxon>
        <taxon>Cyanobacteriota</taxon>
        <taxon>Cyanophyceae</taxon>
        <taxon>Nostocales</taxon>
        <taxon>Nostocaceae</taxon>
        <taxon>Nostoc</taxon>
    </lineage>
</organism>